<organism evidence="1 2">
    <name type="scientific">Marvinbryantia formatexigens DSM 14469</name>
    <dbReference type="NCBI Taxonomy" id="478749"/>
    <lineage>
        <taxon>Bacteria</taxon>
        <taxon>Bacillati</taxon>
        <taxon>Bacillota</taxon>
        <taxon>Clostridia</taxon>
        <taxon>Lachnospirales</taxon>
        <taxon>Lachnospiraceae</taxon>
        <taxon>Marvinbryantia</taxon>
    </lineage>
</organism>
<keyword evidence="2" id="KW-1185">Reference proteome</keyword>
<reference evidence="1" key="1">
    <citation type="submission" date="2009-07" db="EMBL/GenBank/DDBJ databases">
        <authorList>
            <person name="Weinstock G."/>
            <person name="Sodergren E."/>
            <person name="Clifton S."/>
            <person name="Fulton L."/>
            <person name="Fulton B."/>
            <person name="Courtney L."/>
            <person name="Fronick C."/>
            <person name="Harrison M."/>
            <person name="Strong C."/>
            <person name="Farmer C."/>
            <person name="Delahaunty K."/>
            <person name="Markovic C."/>
            <person name="Hall O."/>
            <person name="Minx P."/>
            <person name="Tomlinson C."/>
            <person name="Mitreva M."/>
            <person name="Nelson J."/>
            <person name="Hou S."/>
            <person name="Wollam A."/>
            <person name="Pepin K.H."/>
            <person name="Johnson M."/>
            <person name="Bhonagiri V."/>
            <person name="Nash W.E."/>
            <person name="Warren W."/>
            <person name="Chinwalla A."/>
            <person name="Mardis E.R."/>
            <person name="Wilson R.K."/>
        </authorList>
    </citation>
    <scope>NUCLEOTIDE SEQUENCE [LARGE SCALE GENOMIC DNA]</scope>
    <source>
        <strain evidence="1">DSM 14469</strain>
    </source>
</reference>
<comment type="caution">
    <text evidence="1">The sequence shown here is derived from an EMBL/GenBank/DDBJ whole genome shotgun (WGS) entry which is preliminary data.</text>
</comment>
<gene>
    <name evidence="1" type="ORF">BRYFOR_05912</name>
</gene>
<dbReference type="AlphaFoldDB" id="C6LBB7"/>
<sequence>MKKKIPLKQKLYLPEYFKGNVVQSFQKESDQRLLYWDFEKDLDEKIKIQIEILLNEIVRTIKNREDR</sequence>
<dbReference type="EMBL" id="ACCL02000003">
    <property type="protein sequence ID" value="EET62248.1"/>
    <property type="molecule type" value="Genomic_DNA"/>
</dbReference>
<dbReference type="Proteomes" id="UP000005561">
    <property type="component" value="Unassembled WGS sequence"/>
</dbReference>
<accession>C6LBB7</accession>
<evidence type="ECO:0000313" key="2">
    <source>
        <dbReference type="Proteomes" id="UP000005561"/>
    </source>
</evidence>
<protein>
    <submittedName>
        <fullName evidence="1">Uncharacterized protein</fullName>
    </submittedName>
</protein>
<proteinExistence type="predicted"/>
<dbReference type="OrthoDB" id="1863109at2"/>
<dbReference type="RefSeq" id="WP_006860709.1">
    <property type="nucleotide sequence ID" value="NZ_ACCL02000003.1"/>
</dbReference>
<evidence type="ECO:0000313" key="1">
    <source>
        <dbReference type="EMBL" id="EET62248.1"/>
    </source>
</evidence>
<name>C6LBB7_9FIRM</name>